<protein>
    <submittedName>
        <fullName evidence="2">Uncharacterized protein</fullName>
    </submittedName>
</protein>
<name>I0YQX1_COCSC</name>
<feature type="region of interest" description="Disordered" evidence="1">
    <location>
        <begin position="16"/>
        <end position="35"/>
    </location>
</feature>
<dbReference type="Proteomes" id="UP000007264">
    <property type="component" value="Unassembled WGS sequence"/>
</dbReference>
<keyword evidence="3" id="KW-1185">Reference proteome</keyword>
<comment type="caution">
    <text evidence="2">The sequence shown here is derived from an EMBL/GenBank/DDBJ whole genome shotgun (WGS) entry which is preliminary data.</text>
</comment>
<evidence type="ECO:0000313" key="2">
    <source>
        <dbReference type="EMBL" id="EIE20790.1"/>
    </source>
</evidence>
<sequence>MAHAFASGFPGMADNLNGDLGQSSHSEFSQALQNNSAGQSMSSMYASDAQRLLNASSMQQAEYGANGVSGLGSIHPNWQGQQAGMQPSDLNAYGTDYDNFLANNGLGVKSQRPGPLPGMPPLSRGPSGLDLMSAGQQNGTAPQRSPPNIQQMFANMTRSPSNGQLAALKPYLPPGLSDEQSFSRGLQGGVPTAAMLPQGYSAAGQPPPRSDNRTPPVGAGYNGDASRDPQPGDWPAPEGNHLVSHSSGLSNAFSGAGKLAPADIQQLLNSMGKYPASAPEPIGRPASRASNAGGASASRHASGGSLSEMLAAQPKGSPGGASTAHDFPAGHSPPNTQPADALPPPANSEPGQEAPPPATTAGPEVEAGPGLSAFAALANMALEDAPAEGVEGQAPASTVSTMAGQAPLAPNLFDPSYAVPAGNANLASHLMDPASLAGGGGAARAPELGPGLGGLDMTAMQQLQQQLGGNASYNDIMEAMRLNAQQQALAQQRMQATRAGAGQVPGGANPAAGNIAGLSGYNQDLLKQADRAGILGRSAMLQQLNKGQVPQQQPVPGRGMAFPSGGLPYGMADQRLPGADTFGNATPKPQPSPQQMRFGGNIGVHAINRTSAAQLPGQPQPQNRALLGGQAFGLNNPLTAGLGAPRPGLKPNWQAQRVQTHAQAAVAAQQAAQVQQVQAMRLAAAKAQAQAQLNAQLHAQAQAAQAQANRNNLLAGLTPAQLNMLMNAPPQQLNQMAAQLGLLDSTPGVGGLGGMPNAGLGGIGMTQQQKLMAAAAAARGGYAPQPPQRQPTRPMMSQQQQLQQLYAQQAAQQGRVTPSLMNNPALAGLGGAQPPGSGQNILGQPGGAGGPVQSRAALVDMGRGLAQAGFTVEQAVNSGLLGGFSAFDVRALSEGHQAEVARMRAARAAAQQNAQATAQQQQLAQQHYLRQSQLQQLQQAQQAQAAAATGSHAGSDAGSHSATPKTPAPIMNLGPGSLGQLFDWQPNQQQPANQPGADLLSAHWDMTSTQLHGAQSAAPSQLGPALSLGGLSGPLEANLGGGLGPIAPRAGSDGGGSEALFPPTLRSRSPWEGGAGGGLGAIQPGSARSGVSSHATTPRSRPGTMSSLLEMGSMFGPPAGQPPTKYSSQGSLDGELPSHMRGAPGAQAPIGDGRATKSGQGEVPASLRTFWESGGLGSAADTSLARPLAKSISLDSARPPAGAQGLPTAGNAMEPAMDLEAMDAALEALAAKAASEPSAPQEPVAPASLDTYTAAEYSFFNMGDPTEALGTLSLEGELEDEAGTDKDIPSGLDDTGMTEVAEDLAKSAP</sequence>
<feature type="region of interest" description="Disordered" evidence="1">
    <location>
        <begin position="160"/>
        <end position="247"/>
    </location>
</feature>
<dbReference type="EMBL" id="AGSI01000014">
    <property type="protein sequence ID" value="EIE20790.1"/>
    <property type="molecule type" value="Genomic_DNA"/>
</dbReference>
<dbReference type="RefSeq" id="XP_005645334.1">
    <property type="nucleotide sequence ID" value="XM_005645277.1"/>
</dbReference>
<feature type="compositionally biased region" description="Pro residues" evidence="1">
    <location>
        <begin position="341"/>
        <end position="358"/>
    </location>
</feature>
<dbReference type="OrthoDB" id="550271at2759"/>
<gene>
    <name evidence="2" type="ORF">COCSUDRAFT_43702</name>
</gene>
<feature type="compositionally biased region" description="Low complexity" evidence="1">
    <location>
        <begin position="945"/>
        <end position="962"/>
    </location>
</feature>
<feature type="compositionally biased region" description="Polar residues" evidence="1">
    <location>
        <begin position="1089"/>
        <end position="1107"/>
    </location>
</feature>
<dbReference type="KEGG" id="csl:COCSUDRAFT_43702"/>
<feature type="region of interest" description="Disordered" evidence="1">
    <location>
        <begin position="1044"/>
        <end position="1162"/>
    </location>
</feature>
<feature type="compositionally biased region" description="Low complexity" evidence="1">
    <location>
        <begin position="283"/>
        <end position="305"/>
    </location>
</feature>
<proteinExistence type="predicted"/>
<feature type="region of interest" description="Disordered" evidence="1">
    <location>
        <begin position="109"/>
        <end position="148"/>
    </location>
</feature>
<reference evidence="2 3" key="1">
    <citation type="journal article" date="2012" name="Genome Biol.">
        <title>The genome of the polar eukaryotic microalga coccomyxa subellipsoidea reveals traits of cold adaptation.</title>
        <authorList>
            <person name="Blanc G."/>
            <person name="Agarkova I."/>
            <person name="Grimwood J."/>
            <person name="Kuo A."/>
            <person name="Brueggeman A."/>
            <person name="Dunigan D."/>
            <person name="Gurnon J."/>
            <person name="Ladunga I."/>
            <person name="Lindquist E."/>
            <person name="Lucas S."/>
            <person name="Pangilinan J."/>
            <person name="Proschold T."/>
            <person name="Salamov A."/>
            <person name="Schmutz J."/>
            <person name="Weeks D."/>
            <person name="Yamada T."/>
            <person name="Claverie J.M."/>
            <person name="Grigoriev I."/>
            <person name="Van Etten J."/>
            <person name="Lomsadze A."/>
            <person name="Borodovsky M."/>
        </authorList>
    </citation>
    <scope>NUCLEOTIDE SEQUENCE [LARGE SCALE GENOMIC DNA]</scope>
    <source>
        <strain evidence="2 3">C-169</strain>
    </source>
</reference>
<feature type="region of interest" description="Disordered" evidence="1">
    <location>
        <begin position="819"/>
        <end position="851"/>
    </location>
</feature>
<feature type="compositionally biased region" description="Polar residues" evidence="1">
    <location>
        <begin position="20"/>
        <end position="35"/>
    </location>
</feature>
<feature type="region of interest" description="Disordered" evidence="1">
    <location>
        <begin position="1275"/>
        <end position="1309"/>
    </location>
</feature>
<accession>I0YQX1</accession>
<evidence type="ECO:0000256" key="1">
    <source>
        <dbReference type="SAM" id="MobiDB-lite"/>
    </source>
</evidence>
<feature type="region of interest" description="Disordered" evidence="1">
    <location>
        <begin position="275"/>
        <end position="367"/>
    </location>
</feature>
<organism evidence="2 3">
    <name type="scientific">Coccomyxa subellipsoidea (strain C-169)</name>
    <name type="common">Green microalga</name>
    <dbReference type="NCBI Taxonomy" id="574566"/>
    <lineage>
        <taxon>Eukaryota</taxon>
        <taxon>Viridiplantae</taxon>
        <taxon>Chlorophyta</taxon>
        <taxon>core chlorophytes</taxon>
        <taxon>Trebouxiophyceae</taxon>
        <taxon>Trebouxiophyceae incertae sedis</taxon>
        <taxon>Coccomyxaceae</taxon>
        <taxon>Coccomyxa</taxon>
        <taxon>Coccomyxa subellipsoidea</taxon>
    </lineage>
</organism>
<evidence type="ECO:0000313" key="3">
    <source>
        <dbReference type="Proteomes" id="UP000007264"/>
    </source>
</evidence>
<feature type="compositionally biased region" description="Polar residues" evidence="1">
    <location>
        <begin position="134"/>
        <end position="148"/>
    </location>
</feature>
<feature type="region of interest" description="Disordered" evidence="1">
    <location>
        <begin position="945"/>
        <end position="998"/>
    </location>
</feature>
<feature type="compositionally biased region" description="Low complexity" evidence="1">
    <location>
        <begin position="985"/>
        <end position="995"/>
    </location>
</feature>
<dbReference type="GeneID" id="17038769"/>